<reference evidence="1 2" key="1">
    <citation type="journal article" date="2012" name="PLoS ONE">
        <title>Sequence and analysis of the genome of the pathogenic yeast Candida orthopsilosis.</title>
        <authorList>
            <person name="Riccombeni A."/>
            <person name="Vidanes G."/>
            <person name="Proux-Wera E."/>
            <person name="Wolfe K.H."/>
            <person name="Butler G."/>
        </authorList>
    </citation>
    <scope>NUCLEOTIDE SEQUENCE [LARGE SCALE GENOMIC DNA]</scope>
    <source>
        <strain evidence="1 2">Co 90-125</strain>
    </source>
</reference>
<sequence length="288" mass="33628">MAREECVILESKDNFLSIDQVIRKRPYYTTVRLITAPSSQFTPKPFLREVSTTTNLMELIRSKKSAYKSYIEAIPLDQVDLDPAFQNKLQFYGPKDEVIIHLDQASYQKLPNLHQDQKHDRYGSISSFDYSQVKKLTNDKIGHGENDYSRYRYKIKIKFSQPEFEFIIKTLFNNVHAESYIYDPGMELPTPQVHKDTVSMPVLSNNGLELDDYTTDTQELITLFTHLEPSQITNSSQYETFPLTRYTMNNVYCESITGTNWEILSLHTKDTHMFIQKNEKVAIVHVER</sequence>
<keyword evidence="2" id="KW-1185">Reference proteome</keyword>
<dbReference type="RefSeq" id="XP_003871234.1">
    <property type="nucleotide sequence ID" value="XM_003871185.1"/>
</dbReference>
<organism evidence="1 2">
    <name type="scientific">Candida orthopsilosis (strain 90-125)</name>
    <name type="common">Yeast</name>
    <dbReference type="NCBI Taxonomy" id="1136231"/>
    <lineage>
        <taxon>Eukaryota</taxon>
        <taxon>Fungi</taxon>
        <taxon>Dikarya</taxon>
        <taxon>Ascomycota</taxon>
        <taxon>Saccharomycotina</taxon>
        <taxon>Pichiomycetes</taxon>
        <taxon>Debaryomycetaceae</taxon>
        <taxon>Candida/Lodderomyces clade</taxon>
        <taxon>Candida</taxon>
    </lineage>
</organism>
<dbReference type="OrthoDB" id="4019045at2759"/>
<dbReference type="HOGENOM" id="CLU_1027008_0_0_1"/>
<protein>
    <submittedName>
        <fullName evidence="1">Uncharacterized protein</fullName>
    </submittedName>
</protein>
<evidence type="ECO:0000313" key="1">
    <source>
        <dbReference type="EMBL" id="CCG25109.1"/>
    </source>
</evidence>
<dbReference type="KEGG" id="cot:CORT_0G04320"/>
<proteinExistence type="predicted"/>
<dbReference type="AlphaFoldDB" id="H8XAD2"/>
<gene>
    <name evidence="1" type="ORF">CORT_0G04320</name>
</gene>
<evidence type="ECO:0000313" key="2">
    <source>
        <dbReference type="Proteomes" id="UP000005018"/>
    </source>
</evidence>
<dbReference type="Proteomes" id="UP000005018">
    <property type="component" value="Chromosome 7"/>
</dbReference>
<name>H8XAD2_CANO9</name>
<dbReference type="EMBL" id="HE681725">
    <property type="protein sequence ID" value="CCG25109.1"/>
    <property type="molecule type" value="Genomic_DNA"/>
</dbReference>
<accession>H8XAD2</accession>
<dbReference type="GeneID" id="14541861"/>